<reference evidence="3" key="2">
    <citation type="journal article" date="2021" name="PeerJ">
        <title>Extensive microbial diversity within the chicken gut microbiome revealed by metagenomics and culture.</title>
        <authorList>
            <person name="Gilroy R."/>
            <person name="Ravi A."/>
            <person name="Getino M."/>
            <person name="Pursley I."/>
            <person name="Horton D.L."/>
            <person name="Alikhan N.F."/>
            <person name="Baker D."/>
            <person name="Gharbi K."/>
            <person name="Hall N."/>
            <person name="Watson M."/>
            <person name="Adriaenssens E.M."/>
            <person name="Foster-Nyarko E."/>
            <person name="Jarju S."/>
            <person name="Secka A."/>
            <person name="Antonio M."/>
            <person name="Oren A."/>
            <person name="Chaudhuri R.R."/>
            <person name="La Ragione R."/>
            <person name="Hildebrand F."/>
            <person name="Pallen M.J."/>
        </authorList>
    </citation>
    <scope>NUCLEOTIDE SEQUENCE</scope>
    <source>
        <strain evidence="3">CHK178-757</strain>
    </source>
</reference>
<evidence type="ECO:0000313" key="4">
    <source>
        <dbReference type="Proteomes" id="UP000823927"/>
    </source>
</evidence>
<dbReference type="PANTHER" id="PTHR43649">
    <property type="entry name" value="ARABINOSE-BINDING PROTEIN-RELATED"/>
    <property type="match status" value="1"/>
</dbReference>
<dbReference type="Pfam" id="PF01547">
    <property type="entry name" value="SBP_bac_1"/>
    <property type="match status" value="1"/>
</dbReference>
<keyword evidence="1" id="KW-0732">Signal</keyword>
<feature type="chain" id="PRO_5038898313" evidence="1">
    <location>
        <begin position="22"/>
        <end position="522"/>
    </location>
</feature>
<dbReference type="PROSITE" id="PS51257">
    <property type="entry name" value="PROKAR_LIPOPROTEIN"/>
    <property type="match status" value="1"/>
</dbReference>
<name>A0A9D1F6Q1_9FIRM</name>
<organism evidence="3 4">
    <name type="scientific">Candidatus Scybalocola faecigallinarum</name>
    <dbReference type="NCBI Taxonomy" id="2840941"/>
    <lineage>
        <taxon>Bacteria</taxon>
        <taxon>Bacillati</taxon>
        <taxon>Bacillota</taxon>
        <taxon>Clostridia</taxon>
        <taxon>Lachnospirales</taxon>
        <taxon>Lachnospiraceae</taxon>
        <taxon>Lachnospiraceae incertae sedis</taxon>
        <taxon>Candidatus Scybalocola (ex Gilroy et al. 2021)</taxon>
    </lineage>
</organism>
<dbReference type="InterPro" id="IPR006059">
    <property type="entry name" value="SBP"/>
</dbReference>
<sequence length="522" mass="57982">MKRKCLSFLLGTLMVSTSIIGCTQGGNGADDAAAQGDKNPETAASVNFDEEPYEATFMYWAANDARDLASVEEAFNKLTMEQLNMKVNLMPVTFGTYTQQIQMILSSDDKLDIFPYWASNMGSYIDSDYIVDLSEYMDTYGQDMKEIIGMDDIMCCSIDGFIGGVPTMHERTNPVTMVMRTDILEEAGFTADDIKTIDDMTAVYKKVQELHPDMLMFGGANTLTWPMIISNAILDPLGGGLFGVLMDYGQNSKIVNWYETDEYMNACKLMRDWYQKGYVSADQATCTDAGEALMRAGNLFSFLTSGKPNTKAEKNSMTGYDTTCINLTPDACYTTVTNACLYGISTNSEDPEKAMMLLNWIYKTKEANDLINWGIQDKDYVVLDDGTIGYPDGITAENVGYHQDYGWAMPNQYNSYVWTGNDANVWDQYQEVRDNAIKSIAYGLFFDTTPILNEMSALTAVSDQYATTIASGSVDPETAIAEFNQKLYDAGLQDVMDAKQEQLDAWLEAHPADAAEGETVEE</sequence>
<comment type="caution">
    <text evidence="3">The sequence shown here is derived from an EMBL/GenBank/DDBJ whole genome shotgun (WGS) entry which is preliminary data.</text>
</comment>
<evidence type="ECO:0000313" key="3">
    <source>
        <dbReference type="EMBL" id="HIS48470.1"/>
    </source>
</evidence>
<dbReference type="Gene3D" id="3.40.190.10">
    <property type="entry name" value="Periplasmic binding protein-like II"/>
    <property type="match status" value="1"/>
</dbReference>
<dbReference type="EMBL" id="DVIT01000056">
    <property type="protein sequence ID" value="HIS48470.1"/>
    <property type="molecule type" value="Genomic_DNA"/>
</dbReference>
<proteinExistence type="predicted"/>
<evidence type="ECO:0000259" key="2">
    <source>
        <dbReference type="Pfam" id="PF12010"/>
    </source>
</evidence>
<evidence type="ECO:0000256" key="1">
    <source>
        <dbReference type="SAM" id="SignalP"/>
    </source>
</evidence>
<feature type="signal peptide" evidence="1">
    <location>
        <begin position="1"/>
        <end position="21"/>
    </location>
</feature>
<accession>A0A9D1F6Q1</accession>
<protein>
    <submittedName>
        <fullName evidence="3">ABC transporter substrate-binding protein</fullName>
    </submittedName>
</protein>
<feature type="domain" description="DUF3502" evidence="2">
    <location>
        <begin position="443"/>
        <end position="507"/>
    </location>
</feature>
<dbReference type="Pfam" id="PF12010">
    <property type="entry name" value="DUF3502"/>
    <property type="match status" value="1"/>
</dbReference>
<reference evidence="3" key="1">
    <citation type="submission" date="2020-10" db="EMBL/GenBank/DDBJ databases">
        <authorList>
            <person name="Gilroy R."/>
        </authorList>
    </citation>
    <scope>NUCLEOTIDE SEQUENCE</scope>
    <source>
        <strain evidence="3">CHK178-757</strain>
    </source>
</reference>
<dbReference type="AlphaFoldDB" id="A0A9D1F6Q1"/>
<dbReference type="Proteomes" id="UP000823927">
    <property type="component" value="Unassembled WGS sequence"/>
</dbReference>
<dbReference type="InterPro" id="IPR022627">
    <property type="entry name" value="DUF3502"/>
</dbReference>
<dbReference type="PANTHER" id="PTHR43649:SF17">
    <property type="entry name" value="ABC TRANSPORTER SOLUTE BINDING PROTEIN-SUGAR TRANSPORT"/>
    <property type="match status" value="1"/>
</dbReference>
<dbReference type="SUPFAM" id="SSF53850">
    <property type="entry name" value="Periplasmic binding protein-like II"/>
    <property type="match status" value="1"/>
</dbReference>
<dbReference type="InterPro" id="IPR050490">
    <property type="entry name" value="Bact_solute-bd_prot1"/>
</dbReference>
<gene>
    <name evidence="3" type="ORF">IAB46_13135</name>
</gene>